<comment type="caution">
    <text evidence="2">The sequence shown here is derived from an EMBL/GenBank/DDBJ whole genome shotgun (WGS) entry which is preliminary data.</text>
</comment>
<dbReference type="AlphaFoldDB" id="A0AAD4CMB2"/>
<dbReference type="PANTHER" id="PTHR33570:SF2">
    <property type="entry name" value="CARBOXYMUCONOLACTONE DECARBOXYLASE-LIKE DOMAIN-CONTAINING PROTEIN"/>
    <property type="match status" value="1"/>
</dbReference>
<organism evidence="2 3">
    <name type="scientific">Aspergillus nanangensis</name>
    <dbReference type="NCBI Taxonomy" id="2582783"/>
    <lineage>
        <taxon>Eukaryota</taxon>
        <taxon>Fungi</taxon>
        <taxon>Dikarya</taxon>
        <taxon>Ascomycota</taxon>
        <taxon>Pezizomycotina</taxon>
        <taxon>Eurotiomycetes</taxon>
        <taxon>Eurotiomycetidae</taxon>
        <taxon>Eurotiales</taxon>
        <taxon>Aspergillaceae</taxon>
        <taxon>Aspergillus</taxon>
        <taxon>Aspergillus subgen. Circumdati</taxon>
    </lineage>
</organism>
<dbReference type="Gene3D" id="1.20.1290.10">
    <property type="entry name" value="AhpD-like"/>
    <property type="match status" value="1"/>
</dbReference>
<dbReference type="EMBL" id="VCAU01000042">
    <property type="protein sequence ID" value="KAF9888863.1"/>
    <property type="molecule type" value="Genomic_DNA"/>
</dbReference>
<dbReference type="InterPro" id="IPR052512">
    <property type="entry name" value="4CMD/NDH-1_regulator"/>
</dbReference>
<accession>A0AAD4CMB2</accession>
<dbReference type="InterPro" id="IPR003779">
    <property type="entry name" value="CMD-like"/>
</dbReference>
<dbReference type="Pfam" id="PF02627">
    <property type="entry name" value="CMD"/>
    <property type="match status" value="1"/>
</dbReference>
<dbReference type="GO" id="GO:0051920">
    <property type="term" value="F:peroxiredoxin activity"/>
    <property type="evidence" value="ECO:0007669"/>
    <property type="project" value="InterPro"/>
</dbReference>
<feature type="domain" description="Carboxymuconolactone decarboxylase-like" evidence="1">
    <location>
        <begin position="47"/>
        <end position="125"/>
    </location>
</feature>
<reference evidence="2" key="1">
    <citation type="journal article" date="2019" name="Beilstein J. Org. Chem.">
        <title>Nanangenines: drimane sesquiterpenoids as the dominant metabolite cohort of a novel Australian fungus, Aspergillus nanangensis.</title>
        <authorList>
            <person name="Lacey H.J."/>
            <person name="Gilchrist C.L.M."/>
            <person name="Crombie A."/>
            <person name="Kalaitzis J.A."/>
            <person name="Vuong D."/>
            <person name="Rutledge P.J."/>
            <person name="Turner P."/>
            <person name="Pitt J.I."/>
            <person name="Lacey E."/>
            <person name="Chooi Y.H."/>
            <person name="Piggott A.M."/>
        </authorList>
    </citation>
    <scope>NUCLEOTIDE SEQUENCE</scope>
    <source>
        <strain evidence="2">MST-FP2251</strain>
    </source>
</reference>
<keyword evidence="3" id="KW-1185">Reference proteome</keyword>
<reference evidence="2" key="2">
    <citation type="submission" date="2020-02" db="EMBL/GenBank/DDBJ databases">
        <authorList>
            <person name="Gilchrist C.L.M."/>
            <person name="Chooi Y.-H."/>
        </authorList>
    </citation>
    <scope>NUCLEOTIDE SEQUENCE</scope>
    <source>
        <strain evidence="2">MST-FP2251</strain>
    </source>
</reference>
<dbReference type="PANTHER" id="PTHR33570">
    <property type="entry name" value="4-CARBOXYMUCONOLACTONE DECARBOXYLASE FAMILY PROTEIN"/>
    <property type="match status" value="1"/>
</dbReference>
<dbReference type="SUPFAM" id="SSF69118">
    <property type="entry name" value="AhpD-like"/>
    <property type="match status" value="1"/>
</dbReference>
<gene>
    <name evidence="2" type="ORF">FE257_008232</name>
</gene>
<evidence type="ECO:0000259" key="1">
    <source>
        <dbReference type="Pfam" id="PF02627"/>
    </source>
</evidence>
<name>A0AAD4CMB2_ASPNN</name>
<sequence>MTGKDALSPSDKLAMGLEMQKQFLSEETFNKMKASRRDDLPSRVSAEFIADICFSGYARPGLTFRERSLMNLAMLTALNRGPELRSHMRAARYNGWTEEQIVEACRHAMIYCGVPAGRTALAIASDVFAELNAEKEG</sequence>
<evidence type="ECO:0000313" key="2">
    <source>
        <dbReference type="EMBL" id="KAF9888863.1"/>
    </source>
</evidence>
<dbReference type="InterPro" id="IPR029032">
    <property type="entry name" value="AhpD-like"/>
</dbReference>
<dbReference type="Proteomes" id="UP001194746">
    <property type="component" value="Unassembled WGS sequence"/>
</dbReference>
<proteinExistence type="predicted"/>
<evidence type="ECO:0000313" key="3">
    <source>
        <dbReference type="Proteomes" id="UP001194746"/>
    </source>
</evidence>
<protein>
    <recommendedName>
        <fullName evidence="1">Carboxymuconolactone decarboxylase-like domain-containing protein</fullName>
    </recommendedName>
</protein>